<evidence type="ECO:0000313" key="2">
    <source>
        <dbReference type="EMBL" id="KAK3244452.1"/>
    </source>
</evidence>
<dbReference type="PANTHER" id="PTHR43020:SF2">
    <property type="entry name" value="MITOCHONDRIAL TRNA METHYLTHIOTRANSFERASE CDK5RAP1"/>
    <property type="match status" value="1"/>
</dbReference>
<dbReference type="Proteomes" id="UP001190700">
    <property type="component" value="Unassembled WGS sequence"/>
</dbReference>
<dbReference type="AlphaFoldDB" id="A0AAE0BZ79"/>
<feature type="domain" description="Radical SAM core" evidence="1">
    <location>
        <begin position="4"/>
        <end position="82"/>
    </location>
</feature>
<dbReference type="GO" id="GO:0005829">
    <property type="term" value="C:cytosol"/>
    <property type="evidence" value="ECO:0007669"/>
    <property type="project" value="TreeGrafter"/>
</dbReference>
<keyword evidence="3" id="KW-1185">Reference proteome</keyword>
<dbReference type="Gene3D" id="3.80.30.20">
    <property type="entry name" value="tm_1862 like domain"/>
    <property type="match status" value="1"/>
</dbReference>
<organism evidence="2 3">
    <name type="scientific">Cymbomonas tetramitiformis</name>
    <dbReference type="NCBI Taxonomy" id="36881"/>
    <lineage>
        <taxon>Eukaryota</taxon>
        <taxon>Viridiplantae</taxon>
        <taxon>Chlorophyta</taxon>
        <taxon>Pyramimonadophyceae</taxon>
        <taxon>Pyramimonadales</taxon>
        <taxon>Pyramimonadaceae</taxon>
        <taxon>Cymbomonas</taxon>
    </lineage>
</organism>
<proteinExistence type="predicted"/>
<sequence length="136" mass="15721">DFPDELLEVITRRQNVCKQLHLPAQSGSSTNLQRMRRGYTREAYLELVDHVRAAIPHVALSSDFISGFCEETEEEHRDTVTLMEQVIDAIVALPEICQCKLVPEPVRATWRRDYCLFSTPWWTTKALTFDVTSRPK</sequence>
<feature type="non-terminal residue" evidence="2">
    <location>
        <position position="1"/>
    </location>
</feature>
<dbReference type="GO" id="GO:0005739">
    <property type="term" value="C:mitochondrion"/>
    <property type="evidence" value="ECO:0007669"/>
    <property type="project" value="TreeGrafter"/>
</dbReference>
<dbReference type="EMBL" id="LGRX02031838">
    <property type="protein sequence ID" value="KAK3244452.1"/>
    <property type="molecule type" value="Genomic_DNA"/>
</dbReference>
<reference evidence="2 3" key="1">
    <citation type="journal article" date="2015" name="Genome Biol. Evol.">
        <title>Comparative Genomics of a Bacterivorous Green Alga Reveals Evolutionary Causalities and Consequences of Phago-Mixotrophic Mode of Nutrition.</title>
        <authorList>
            <person name="Burns J.A."/>
            <person name="Paasch A."/>
            <person name="Narechania A."/>
            <person name="Kim E."/>
        </authorList>
    </citation>
    <scope>NUCLEOTIDE SEQUENCE [LARGE SCALE GENOMIC DNA]</scope>
    <source>
        <strain evidence="2 3">PLY_AMNH</strain>
    </source>
</reference>
<dbReference type="GO" id="GO:0051536">
    <property type="term" value="F:iron-sulfur cluster binding"/>
    <property type="evidence" value="ECO:0007669"/>
    <property type="project" value="InterPro"/>
</dbReference>
<protein>
    <recommendedName>
        <fullName evidence="1">Radical SAM core domain-containing protein</fullName>
    </recommendedName>
</protein>
<evidence type="ECO:0000313" key="3">
    <source>
        <dbReference type="Proteomes" id="UP001190700"/>
    </source>
</evidence>
<accession>A0AAE0BZ79</accession>
<gene>
    <name evidence="2" type="ORF">CYMTET_45932</name>
</gene>
<dbReference type="Pfam" id="PF04055">
    <property type="entry name" value="Radical_SAM"/>
    <property type="match status" value="1"/>
</dbReference>
<comment type="caution">
    <text evidence="2">The sequence shown here is derived from an EMBL/GenBank/DDBJ whole genome shotgun (WGS) entry which is preliminary data.</text>
</comment>
<dbReference type="InterPro" id="IPR007197">
    <property type="entry name" value="rSAM"/>
</dbReference>
<dbReference type="PANTHER" id="PTHR43020">
    <property type="entry name" value="CDK5 REGULATORY SUBUNIT-ASSOCIATED PROTEIN 1"/>
    <property type="match status" value="1"/>
</dbReference>
<dbReference type="InterPro" id="IPR058240">
    <property type="entry name" value="rSAM_sf"/>
</dbReference>
<dbReference type="SUPFAM" id="SSF102114">
    <property type="entry name" value="Radical SAM enzymes"/>
    <property type="match status" value="1"/>
</dbReference>
<name>A0AAE0BZ79_9CHLO</name>
<dbReference type="InterPro" id="IPR023404">
    <property type="entry name" value="rSAM_horseshoe"/>
</dbReference>
<dbReference type="GO" id="GO:0035597">
    <property type="term" value="F:tRNA-2-methylthio-N(6)-dimethylallyladenosine(37) synthase activity"/>
    <property type="evidence" value="ECO:0007669"/>
    <property type="project" value="TreeGrafter"/>
</dbReference>
<evidence type="ECO:0000259" key="1">
    <source>
        <dbReference type="Pfam" id="PF04055"/>
    </source>
</evidence>